<keyword evidence="2" id="KW-1185">Reference proteome</keyword>
<accession>A0ABZ1U5W9</accession>
<dbReference type="EMBL" id="CP108110">
    <property type="protein sequence ID" value="WUQ86259.1"/>
    <property type="molecule type" value="Genomic_DNA"/>
</dbReference>
<protein>
    <submittedName>
        <fullName evidence="1">Uncharacterized protein</fullName>
    </submittedName>
</protein>
<gene>
    <name evidence="1" type="ORF">OHA16_26875</name>
</gene>
<sequence>MADPWAIASGVGALASVAGAWAVYRGQTRQVDFELARTLHLDLTSGEVALARYVLVSFRRGQQAYGPEVLAAYFTMLWCFERVLQGRRSMIRSPFDRLRRSSPVRFLDEALAMHVASWERNLPEIRQRLNEALAEVHGDELRDRGLTAKFEALARALRSAGVMPTPAPVALPAQGESASAS</sequence>
<evidence type="ECO:0000313" key="1">
    <source>
        <dbReference type="EMBL" id="WUQ86259.1"/>
    </source>
</evidence>
<dbReference type="RefSeq" id="WP_328956890.1">
    <property type="nucleotide sequence ID" value="NZ_CP108110.1"/>
</dbReference>
<reference evidence="1" key="1">
    <citation type="submission" date="2022-10" db="EMBL/GenBank/DDBJ databases">
        <title>The complete genomes of actinobacterial strains from the NBC collection.</title>
        <authorList>
            <person name="Joergensen T.S."/>
            <person name="Alvarez Arevalo M."/>
            <person name="Sterndorff E.B."/>
            <person name="Faurdal D."/>
            <person name="Vuksanovic O."/>
            <person name="Mourched A.-S."/>
            <person name="Charusanti P."/>
            <person name="Shaw S."/>
            <person name="Blin K."/>
            <person name="Weber T."/>
        </authorList>
    </citation>
    <scope>NUCLEOTIDE SEQUENCE</scope>
    <source>
        <strain evidence="1">NBC_00222</strain>
    </source>
</reference>
<proteinExistence type="predicted"/>
<evidence type="ECO:0000313" key="2">
    <source>
        <dbReference type="Proteomes" id="UP001432222"/>
    </source>
</evidence>
<organism evidence="1 2">
    <name type="scientific">Kitasatospora purpeofusca</name>
    <dbReference type="NCBI Taxonomy" id="67352"/>
    <lineage>
        <taxon>Bacteria</taxon>
        <taxon>Bacillati</taxon>
        <taxon>Actinomycetota</taxon>
        <taxon>Actinomycetes</taxon>
        <taxon>Kitasatosporales</taxon>
        <taxon>Streptomycetaceae</taxon>
        <taxon>Kitasatospora</taxon>
    </lineage>
</organism>
<name>A0ABZ1U5W9_9ACTN</name>
<dbReference type="Proteomes" id="UP001432222">
    <property type="component" value="Chromosome"/>
</dbReference>